<dbReference type="EMBL" id="MIGC01000477">
    <property type="protein sequence ID" value="PHJ24941.1"/>
    <property type="molecule type" value="Genomic_DNA"/>
</dbReference>
<evidence type="ECO:0000256" key="7">
    <source>
        <dbReference type="ARBA" id="ARBA00023004"/>
    </source>
</evidence>
<dbReference type="NCBIfam" id="NF010611">
    <property type="entry name" value="PRK14012.1"/>
    <property type="match status" value="1"/>
</dbReference>
<dbReference type="InterPro" id="IPR000192">
    <property type="entry name" value="Aminotrans_V_dom"/>
</dbReference>
<dbReference type="PANTHER" id="PTHR11601:SF34">
    <property type="entry name" value="CYSTEINE DESULFURASE"/>
    <property type="match status" value="1"/>
</dbReference>
<keyword evidence="13" id="KW-1185">Reference proteome</keyword>
<keyword evidence="4" id="KW-0808">Transferase</keyword>
<evidence type="ECO:0000256" key="1">
    <source>
        <dbReference type="ARBA" id="ARBA00001933"/>
    </source>
</evidence>
<dbReference type="AlphaFoldDB" id="A0A2C6KLN0"/>
<dbReference type="Gene3D" id="3.90.1150.10">
    <property type="entry name" value="Aspartate Aminotransferase, domain 1"/>
    <property type="match status" value="1"/>
</dbReference>
<organism evidence="12 13">
    <name type="scientific">Cystoisospora suis</name>
    <dbReference type="NCBI Taxonomy" id="483139"/>
    <lineage>
        <taxon>Eukaryota</taxon>
        <taxon>Sar</taxon>
        <taxon>Alveolata</taxon>
        <taxon>Apicomplexa</taxon>
        <taxon>Conoidasida</taxon>
        <taxon>Coccidia</taxon>
        <taxon>Eucoccidiorida</taxon>
        <taxon>Eimeriorina</taxon>
        <taxon>Sarcocystidae</taxon>
        <taxon>Cystoisospora</taxon>
    </lineage>
</organism>
<dbReference type="GO" id="GO:1990221">
    <property type="term" value="C:L-cysteine desulfurase complex"/>
    <property type="evidence" value="ECO:0007669"/>
    <property type="project" value="UniProtKB-ARBA"/>
</dbReference>
<dbReference type="Gene3D" id="3.40.640.10">
    <property type="entry name" value="Type I PLP-dependent aspartate aminotransferase-like (Major domain)"/>
    <property type="match status" value="1"/>
</dbReference>
<dbReference type="SUPFAM" id="SSF53383">
    <property type="entry name" value="PLP-dependent transferases"/>
    <property type="match status" value="1"/>
</dbReference>
<feature type="domain" description="Aminotransferase class V" evidence="11">
    <location>
        <begin position="261"/>
        <end position="345"/>
    </location>
</feature>
<name>A0A2C6KLN0_9APIC</name>
<dbReference type="VEuPathDB" id="ToxoDB:CSUI_001205"/>
<evidence type="ECO:0000256" key="3">
    <source>
        <dbReference type="ARBA" id="ARBA00012239"/>
    </source>
</evidence>
<dbReference type="Gene3D" id="1.10.260.50">
    <property type="match status" value="1"/>
</dbReference>
<comment type="caution">
    <text evidence="12">The sequence shown here is derived from an EMBL/GenBank/DDBJ whole genome shotgun (WGS) entry which is preliminary data.</text>
</comment>
<dbReference type="GO" id="GO:0005739">
    <property type="term" value="C:mitochondrion"/>
    <property type="evidence" value="ECO:0007669"/>
    <property type="project" value="TreeGrafter"/>
</dbReference>
<dbReference type="GO" id="GO:0046872">
    <property type="term" value="F:metal ion binding"/>
    <property type="evidence" value="ECO:0007669"/>
    <property type="project" value="UniProtKB-KW"/>
</dbReference>
<evidence type="ECO:0000256" key="5">
    <source>
        <dbReference type="ARBA" id="ARBA00022723"/>
    </source>
</evidence>
<evidence type="ECO:0000313" key="13">
    <source>
        <dbReference type="Proteomes" id="UP000221165"/>
    </source>
</evidence>
<keyword evidence="7" id="KW-0408">Iron</keyword>
<dbReference type="InterPro" id="IPR015422">
    <property type="entry name" value="PyrdxlP-dep_Trfase_small"/>
</dbReference>
<dbReference type="GO" id="GO:0031071">
    <property type="term" value="F:cysteine desulfurase activity"/>
    <property type="evidence" value="ECO:0007669"/>
    <property type="project" value="UniProtKB-EC"/>
</dbReference>
<dbReference type="InterPro" id="IPR020578">
    <property type="entry name" value="Aminotrans_V_PyrdxlP_BS"/>
</dbReference>
<feature type="domain" description="Aminotransferase class V" evidence="11">
    <location>
        <begin position="367"/>
        <end position="653"/>
    </location>
</feature>
<proteinExistence type="inferred from homology"/>
<dbReference type="OrthoDB" id="10250117at2759"/>
<feature type="compositionally biased region" description="Polar residues" evidence="10">
    <location>
        <begin position="232"/>
        <end position="242"/>
    </location>
</feature>
<evidence type="ECO:0000256" key="9">
    <source>
        <dbReference type="RuleBase" id="RU004504"/>
    </source>
</evidence>
<dbReference type="GeneID" id="94424622"/>
<evidence type="ECO:0000256" key="2">
    <source>
        <dbReference type="ARBA" id="ARBA00006490"/>
    </source>
</evidence>
<dbReference type="InterPro" id="IPR015421">
    <property type="entry name" value="PyrdxlP-dep_Trfase_major"/>
</dbReference>
<keyword evidence="6" id="KW-0663">Pyridoxal phosphate</keyword>
<evidence type="ECO:0000313" key="12">
    <source>
        <dbReference type="EMBL" id="PHJ24941.1"/>
    </source>
</evidence>
<reference evidence="12 13" key="1">
    <citation type="journal article" date="2017" name="Int. J. Parasitol.">
        <title>The genome of the protozoan parasite Cystoisospora suis and a reverse vaccinology approach to identify vaccine candidates.</title>
        <authorList>
            <person name="Palmieri N."/>
            <person name="Shrestha A."/>
            <person name="Ruttkowski B."/>
            <person name="Beck T."/>
            <person name="Vogl C."/>
            <person name="Tomley F."/>
            <person name="Blake D.P."/>
            <person name="Joachim A."/>
        </authorList>
    </citation>
    <scope>NUCLEOTIDE SEQUENCE [LARGE SCALE GENOMIC DNA]</scope>
    <source>
        <strain evidence="12 13">Wien I</strain>
    </source>
</reference>
<dbReference type="FunFam" id="3.40.640.10:FF:000003">
    <property type="entry name" value="Cysteine desulfurase IscS"/>
    <property type="match status" value="1"/>
</dbReference>
<accession>A0A2C6KLN0</accession>
<dbReference type="Proteomes" id="UP000221165">
    <property type="component" value="Unassembled WGS sequence"/>
</dbReference>
<gene>
    <name evidence="12" type="ORF">CSUI_001205</name>
</gene>
<dbReference type="EC" id="2.8.1.7" evidence="3"/>
<dbReference type="InterPro" id="IPR015424">
    <property type="entry name" value="PyrdxlP-dep_Trfase"/>
</dbReference>
<evidence type="ECO:0000259" key="11">
    <source>
        <dbReference type="Pfam" id="PF00266"/>
    </source>
</evidence>
<dbReference type="HAMAP" id="MF_00331">
    <property type="entry name" value="Cys_desulf_IscS"/>
    <property type="match status" value="1"/>
</dbReference>
<keyword evidence="5" id="KW-0479">Metal-binding</keyword>
<dbReference type="GO" id="GO:0030170">
    <property type="term" value="F:pyridoxal phosphate binding"/>
    <property type="evidence" value="ECO:0007669"/>
    <property type="project" value="InterPro"/>
</dbReference>
<dbReference type="PROSITE" id="PS00595">
    <property type="entry name" value="AA_TRANSFER_CLASS_5"/>
    <property type="match status" value="1"/>
</dbReference>
<dbReference type="PANTHER" id="PTHR11601">
    <property type="entry name" value="CYSTEINE DESULFURYLASE FAMILY MEMBER"/>
    <property type="match status" value="1"/>
</dbReference>
<evidence type="ECO:0000256" key="10">
    <source>
        <dbReference type="SAM" id="MobiDB-lite"/>
    </source>
</evidence>
<dbReference type="GO" id="GO:0051536">
    <property type="term" value="F:iron-sulfur cluster binding"/>
    <property type="evidence" value="ECO:0007669"/>
    <property type="project" value="UniProtKB-KW"/>
</dbReference>
<comment type="cofactor">
    <cofactor evidence="1 9">
        <name>pyridoxal 5'-phosphate</name>
        <dbReference type="ChEBI" id="CHEBI:597326"/>
    </cofactor>
</comment>
<dbReference type="RefSeq" id="XP_067926613.1">
    <property type="nucleotide sequence ID" value="XM_068061411.1"/>
</dbReference>
<evidence type="ECO:0000256" key="6">
    <source>
        <dbReference type="ARBA" id="ARBA00022898"/>
    </source>
</evidence>
<dbReference type="FunFam" id="3.90.1150.10:FF:000002">
    <property type="entry name" value="Cysteine desulfurase IscS"/>
    <property type="match status" value="1"/>
</dbReference>
<dbReference type="InterPro" id="IPR010240">
    <property type="entry name" value="Cys_deSase_IscS"/>
</dbReference>
<comment type="similarity">
    <text evidence="2">Belongs to the class-V pyridoxal-phosphate-dependent aminotransferase family. NifS/IscS subfamily.</text>
</comment>
<dbReference type="GO" id="GO:0044571">
    <property type="term" value="P:[2Fe-2S] cluster assembly"/>
    <property type="evidence" value="ECO:0007669"/>
    <property type="project" value="InterPro"/>
</dbReference>
<keyword evidence="8" id="KW-0411">Iron-sulfur</keyword>
<protein>
    <recommendedName>
        <fullName evidence="3">cysteine desulfurase</fullName>
        <ecNumber evidence="3">2.8.1.7</ecNumber>
    </recommendedName>
</protein>
<evidence type="ECO:0000256" key="8">
    <source>
        <dbReference type="ARBA" id="ARBA00023014"/>
    </source>
</evidence>
<evidence type="ECO:0000256" key="4">
    <source>
        <dbReference type="ARBA" id="ARBA00022679"/>
    </source>
</evidence>
<feature type="region of interest" description="Disordered" evidence="10">
    <location>
        <begin position="217"/>
        <end position="257"/>
    </location>
</feature>
<dbReference type="Pfam" id="PF00266">
    <property type="entry name" value="Aminotran_5"/>
    <property type="match status" value="2"/>
</dbReference>
<sequence>MRRSVALPCGSCLGPTRGLSLFRLFPLSACLFCRGVCNLPGSSARAFSSRHSCIRGSGGQVSVRRRALSQAESHSSKEDIISVPCASVAALDFVNKRSQQKQGTQRTSLSSHQECPSSLWTSPVLFSLPSVTIAAQPKGLPPVGTCPFSSSFSSRSSSLARDSSRLPAALLSSPSFTPGRLVSSIPALSGPYNSQKVSSYTTQSTSASCSSKDVETASTLFSSSESREKPGTQPQQEEAQSQGKEEEDFFPQKGHVGPRPVYLDYQATTVVDPRVTDAMLPFMYEKFGNPHSSSHSLGWEAGAAVEHARQQVASVLGLPPNRAREIIFTSGATESNNLAIKGAVHYYCKQNFPVQFNKNPKNKDCQARPRRHIITTQLEHKCALQCCRMLQLRHKETNGLDGCEVTFLPVKSDGLVDLAELESAIRPDTLLVSVMHVNNEIGVMQDLQAIGDICRKHDVLFHTDAAQSTGKVPIDVDKLGVDLLSVSGHKIYGPKGIGALFVRAHKPRVRLQPIIDGGGQERGLRSGTLATPLCVGLGAACELALNEMENDSRHVSRLSNLLLDIVREKVPDIEVNGSLTHRYPGNLNISFTFVEGESLIMSVRDVAVSSGSACTSASLEPSYVLRALGVGEEVAHTSLRFGFGRFTTEEEVRHCAQRLVKQIHRLRELSPLYELEMTKRRAIASGVSPSDETEGSDGFIWT</sequence>